<feature type="transmembrane region" description="Helical" evidence="1">
    <location>
        <begin position="12"/>
        <end position="35"/>
    </location>
</feature>
<evidence type="ECO:0000256" key="1">
    <source>
        <dbReference type="SAM" id="Phobius"/>
    </source>
</evidence>
<dbReference type="AlphaFoldDB" id="A0A1R3V6Q9"/>
<reference evidence="3" key="1">
    <citation type="submission" date="2017-01" db="EMBL/GenBank/DDBJ databases">
        <authorList>
            <person name="Brunel B."/>
        </authorList>
    </citation>
    <scope>NUCLEOTIDE SEQUENCE [LARGE SCALE GENOMIC DNA]</scope>
</reference>
<keyword evidence="1" id="KW-1133">Transmembrane helix</keyword>
<name>A0A1R3V6Q9_9HYPH</name>
<keyword evidence="1" id="KW-0812">Transmembrane</keyword>
<evidence type="ECO:0000313" key="2">
    <source>
        <dbReference type="EMBL" id="SIT55520.1"/>
    </source>
</evidence>
<feature type="transmembrane region" description="Helical" evidence="1">
    <location>
        <begin position="109"/>
        <end position="128"/>
    </location>
</feature>
<accession>A0A1R3V6Q9</accession>
<protein>
    <recommendedName>
        <fullName evidence="4">DUF2721 domain-containing protein</fullName>
    </recommendedName>
</protein>
<feature type="transmembrane region" description="Helical" evidence="1">
    <location>
        <begin position="78"/>
        <end position="103"/>
    </location>
</feature>
<dbReference type="EMBL" id="FTPD01000015">
    <property type="protein sequence ID" value="SIT55520.1"/>
    <property type="molecule type" value="Genomic_DNA"/>
</dbReference>
<proteinExistence type="predicted"/>
<evidence type="ECO:0000313" key="3">
    <source>
        <dbReference type="Proteomes" id="UP000188388"/>
    </source>
</evidence>
<keyword evidence="3" id="KW-1185">Reference proteome</keyword>
<dbReference type="Proteomes" id="UP000188388">
    <property type="component" value="Unassembled WGS sequence"/>
</dbReference>
<dbReference type="STRING" id="1631249.BQ8794_220084"/>
<keyword evidence="1" id="KW-0472">Membrane</keyword>
<dbReference type="Pfam" id="PF11026">
    <property type="entry name" value="DUF2721"/>
    <property type="match status" value="1"/>
</dbReference>
<organism evidence="2 3">
    <name type="scientific">Mesorhizobium prunaredense</name>
    <dbReference type="NCBI Taxonomy" id="1631249"/>
    <lineage>
        <taxon>Bacteria</taxon>
        <taxon>Pseudomonadati</taxon>
        <taxon>Pseudomonadota</taxon>
        <taxon>Alphaproteobacteria</taxon>
        <taxon>Hyphomicrobiales</taxon>
        <taxon>Phyllobacteriaceae</taxon>
        <taxon>Mesorhizobium</taxon>
    </lineage>
</organism>
<dbReference type="InterPro" id="IPR021279">
    <property type="entry name" value="DUF2721"/>
</dbReference>
<dbReference type="RefSeq" id="WP_077377967.1">
    <property type="nucleotide sequence ID" value="NZ_FTPD01000015.1"/>
</dbReference>
<sequence length="142" mass="15511">MSQINADQLSTMISHAVAPSFLLTAIAALVSILIARMTRVTDRLRNLNQIADDDVARGWLKADVSRLKRREILLNQSLHLVVTSGIAVAVLLLFGFVASLVGYRHEPGAGILFVVALVLLVGSLLRFLQDIRIALSEHDHHG</sequence>
<gene>
    <name evidence="2" type="ORF">BQ8794_220084</name>
</gene>
<evidence type="ECO:0008006" key="4">
    <source>
        <dbReference type="Google" id="ProtNLM"/>
    </source>
</evidence>